<evidence type="ECO:0000313" key="2">
    <source>
        <dbReference type="EMBL" id="KAK8951861.1"/>
    </source>
</evidence>
<proteinExistence type="predicted"/>
<keyword evidence="1" id="KW-1133">Transmembrane helix</keyword>
<evidence type="ECO:0000313" key="3">
    <source>
        <dbReference type="Proteomes" id="UP001418222"/>
    </source>
</evidence>
<keyword evidence="3" id="KW-1185">Reference proteome</keyword>
<keyword evidence="1" id="KW-0472">Membrane</keyword>
<reference evidence="2 3" key="1">
    <citation type="journal article" date="2022" name="Nat. Plants">
        <title>Genomes of leafy and leafless Platanthera orchids illuminate the evolution of mycoheterotrophy.</title>
        <authorList>
            <person name="Li M.H."/>
            <person name="Liu K.W."/>
            <person name="Li Z."/>
            <person name="Lu H.C."/>
            <person name="Ye Q.L."/>
            <person name="Zhang D."/>
            <person name="Wang J.Y."/>
            <person name="Li Y.F."/>
            <person name="Zhong Z.M."/>
            <person name="Liu X."/>
            <person name="Yu X."/>
            <person name="Liu D.K."/>
            <person name="Tu X.D."/>
            <person name="Liu B."/>
            <person name="Hao Y."/>
            <person name="Liao X.Y."/>
            <person name="Jiang Y.T."/>
            <person name="Sun W.H."/>
            <person name="Chen J."/>
            <person name="Chen Y.Q."/>
            <person name="Ai Y."/>
            <person name="Zhai J.W."/>
            <person name="Wu S.S."/>
            <person name="Zhou Z."/>
            <person name="Hsiao Y.Y."/>
            <person name="Wu W.L."/>
            <person name="Chen Y.Y."/>
            <person name="Lin Y.F."/>
            <person name="Hsu J.L."/>
            <person name="Li C.Y."/>
            <person name="Wang Z.W."/>
            <person name="Zhao X."/>
            <person name="Zhong W.Y."/>
            <person name="Ma X.K."/>
            <person name="Ma L."/>
            <person name="Huang J."/>
            <person name="Chen G.Z."/>
            <person name="Huang M.Z."/>
            <person name="Huang L."/>
            <person name="Peng D.H."/>
            <person name="Luo Y.B."/>
            <person name="Zou S.Q."/>
            <person name="Chen S.P."/>
            <person name="Lan S."/>
            <person name="Tsai W.C."/>
            <person name="Van de Peer Y."/>
            <person name="Liu Z.J."/>
        </authorList>
    </citation>
    <scope>NUCLEOTIDE SEQUENCE [LARGE SCALE GENOMIC DNA]</scope>
    <source>
        <strain evidence="2">Lor287</strain>
    </source>
</reference>
<accession>A0AAP0BX50</accession>
<name>A0AAP0BX50_9ASPA</name>
<organism evidence="2 3">
    <name type="scientific">Platanthera zijinensis</name>
    <dbReference type="NCBI Taxonomy" id="2320716"/>
    <lineage>
        <taxon>Eukaryota</taxon>
        <taxon>Viridiplantae</taxon>
        <taxon>Streptophyta</taxon>
        <taxon>Embryophyta</taxon>
        <taxon>Tracheophyta</taxon>
        <taxon>Spermatophyta</taxon>
        <taxon>Magnoliopsida</taxon>
        <taxon>Liliopsida</taxon>
        <taxon>Asparagales</taxon>
        <taxon>Orchidaceae</taxon>
        <taxon>Orchidoideae</taxon>
        <taxon>Orchideae</taxon>
        <taxon>Orchidinae</taxon>
        <taxon>Platanthera</taxon>
    </lineage>
</organism>
<keyword evidence="1" id="KW-0812">Transmembrane</keyword>
<protein>
    <submittedName>
        <fullName evidence="2">Uncharacterized protein</fullName>
    </submittedName>
</protein>
<dbReference type="AlphaFoldDB" id="A0AAP0BX50"/>
<gene>
    <name evidence="2" type="ORF">KSP39_PZI003961</name>
</gene>
<dbReference type="Proteomes" id="UP001418222">
    <property type="component" value="Unassembled WGS sequence"/>
</dbReference>
<comment type="caution">
    <text evidence="2">The sequence shown here is derived from an EMBL/GenBank/DDBJ whole genome shotgun (WGS) entry which is preliminary data.</text>
</comment>
<feature type="transmembrane region" description="Helical" evidence="1">
    <location>
        <begin position="20"/>
        <end position="42"/>
    </location>
</feature>
<sequence length="99" mass="11190">MVLYPGFSPQPSFPMVLNAVISIFTLVGIIFVPIGVAALLASHDVVEISWIRNCMRTIKHDGQQDWIHTKSKYYQSLHSGTEGKMQIFLNLFICSQNFC</sequence>
<dbReference type="EMBL" id="JBBWWQ010000003">
    <property type="protein sequence ID" value="KAK8951861.1"/>
    <property type="molecule type" value="Genomic_DNA"/>
</dbReference>
<evidence type="ECO:0000256" key="1">
    <source>
        <dbReference type="SAM" id="Phobius"/>
    </source>
</evidence>